<keyword evidence="2" id="KW-0732">Signal</keyword>
<keyword evidence="4" id="KW-1185">Reference proteome</keyword>
<keyword evidence="1" id="KW-0812">Transmembrane</keyword>
<accession>A0AAE0PMC0</accession>
<feature type="chain" id="PRO_5042247472" description="Secreted protein" evidence="2">
    <location>
        <begin position="36"/>
        <end position="123"/>
    </location>
</feature>
<comment type="caution">
    <text evidence="3">The sequence shown here is derived from an EMBL/GenBank/DDBJ whole genome shotgun (WGS) entry which is preliminary data.</text>
</comment>
<keyword evidence="1" id="KW-0472">Membrane</keyword>
<evidence type="ECO:0000313" key="4">
    <source>
        <dbReference type="Proteomes" id="UP001281003"/>
    </source>
</evidence>
<evidence type="ECO:0000256" key="1">
    <source>
        <dbReference type="SAM" id="Phobius"/>
    </source>
</evidence>
<reference evidence="3" key="1">
    <citation type="journal article" date="2023" name="Mol. Phylogenet. Evol.">
        <title>Genome-scale phylogeny and comparative genomics of the fungal order Sordariales.</title>
        <authorList>
            <person name="Hensen N."/>
            <person name="Bonometti L."/>
            <person name="Westerberg I."/>
            <person name="Brannstrom I.O."/>
            <person name="Guillou S."/>
            <person name="Cros-Aarteil S."/>
            <person name="Calhoun S."/>
            <person name="Haridas S."/>
            <person name="Kuo A."/>
            <person name="Mondo S."/>
            <person name="Pangilinan J."/>
            <person name="Riley R."/>
            <person name="LaButti K."/>
            <person name="Andreopoulos B."/>
            <person name="Lipzen A."/>
            <person name="Chen C."/>
            <person name="Yan M."/>
            <person name="Daum C."/>
            <person name="Ng V."/>
            <person name="Clum A."/>
            <person name="Steindorff A."/>
            <person name="Ohm R.A."/>
            <person name="Martin F."/>
            <person name="Silar P."/>
            <person name="Natvig D.O."/>
            <person name="Lalanne C."/>
            <person name="Gautier V."/>
            <person name="Ament-Velasquez S.L."/>
            <person name="Kruys A."/>
            <person name="Hutchinson M.I."/>
            <person name="Powell A.J."/>
            <person name="Barry K."/>
            <person name="Miller A.N."/>
            <person name="Grigoriev I.V."/>
            <person name="Debuchy R."/>
            <person name="Gladieux P."/>
            <person name="Hiltunen Thoren M."/>
            <person name="Johannesson H."/>
        </authorList>
    </citation>
    <scope>NUCLEOTIDE SEQUENCE</scope>
    <source>
        <strain evidence="3">FGSC 1904</strain>
    </source>
</reference>
<dbReference type="EMBL" id="JAUTDP010000001">
    <property type="protein sequence ID" value="KAK3402588.1"/>
    <property type="molecule type" value="Genomic_DNA"/>
</dbReference>
<dbReference type="Proteomes" id="UP001281003">
    <property type="component" value="Unassembled WGS sequence"/>
</dbReference>
<name>A0AAE0PMC0_SORBR</name>
<dbReference type="AlphaFoldDB" id="A0AAE0PMC0"/>
<keyword evidence="1" id="KW-1133">Transmembrane helix</keyword>
<feature type="transmembrane region" description="Helical" evidence="1">
    <location>
        <begin position="61"/>
        <end position="83"/>
    </location>
</feature>
<evidence type="ECO:0000256" key="2">
    <source>
        <dbReference type="SAM" id="SignalP"/>
    </source>
</evidence>
<evidence type="ECO:0000313" key="3">
    <source>
        <dbReference type="EMBL" id="KAK3402588.1"/>
    </source>
</evidence>
<feature type="signal peptide" evidence="2">
    <location>
        <begin position="1"/>
        <end position="35"/>
    </location>
</feature>
<reference evidence="3" key="2">
    <citation type="submission" date="2023-07" db="EMBL/GenBank/DDBJ databases">
        <authorList>
            <consortium name="Lawrence Berkeley National Laboratory"/>
            <person name="Haridas S."/>
            <person name="Hensen N."/>
            <person name="Bonometti L."/>
            <person name="Westerberg I."/>
            <person name="Brannstrom I.O."/>
            <person name="Guillou S."/>
            <person name="Cros-Aarteil S."/>
            <person name="Calhoun S."/>
            <person name="Kuo A."/>
            <person name="Mondo S."/>
            <person name="Pangilinan J."/>
            <person name="Riley R."/>
            <person name="LaButti K."/>
            <person name="Andreopoulos B."/>
            <person name="Lipzen A."/>
            <person name="Chen C."/>
            <person name="Yanf M."/>
            <person name="Daum C."/>
            <person name="Ng V."/>
            <person name="Clum A."/>
            <person name="Steindorff A."/>
            <person name="Ohm R."/>
            <person name="Martin F."/>
            <person name="Silar P."/>
            <person name="Natvig D."/>
            <person name="Lalanne C."/>
            <person name="Gautier V."/>
            <person name="Ament-velasquez S.L."/>
            <person name="Kruys A."/>
            <person name="Hutchinson M.I."/>
            <person name="Powell A.J."/>
            <person name="Barry K."/>
            <person name="Miller A.N."/>
            <person name="Grigoriev I.V."/>
            <person name="Debuchy R."/>
            <person name="Gladieux P."/>
            <person name="Thoren M.H."/>
            <person name="Johannesson H."/>
        </authorList>
    </citation>
    <scope>NUCLEOTIDE SEQUENCE</scope>
    <source>
        <strain evidence="3">FGSC 1904</strain>
    </source>
</reference>
<proteinExistence type="predicted"/>
<organism evidence="3 4">
    <name type="scientific">Sordaria brevicollis</name>
    <dbReference type="NCBI Taxonomy" id="83679"/>
    <lineage>
        <taxon>Eukaryota</taxon>
        <taxon>Fungi</taxon>
        <taxon>Dikarya</taxon>
        <taxon>Ascomycota</taxon>
        <taxon>Pezizomycotina</taxon>
        <taxon>Sordariomycetes</taxon>
        <taxon>Sordariomycetidae</taxon>
        <taxon>Sordariales</taxon>
        <taxon>Sordariaceae</taxon>
        <taxon>Sordaria</taxon>
    </lineage>
</organism>
<sequence length="123" mass="13533">MCQKGKRELGSFWLRLPPFPSFFLLLLHCPASTHPLPSSIFRATARHVPDVICNTLGGGKVLVSFALAVTLALVSSCLQVCLVRMPSIRCGCRGHFFHSACHLSPGSLLVFRLDGWMDGHCRQ</sequence>
<gene>
    <name evidence="3" type="ORF">B0T20DRAFT_3528</name>
</gene>
<protein>
    <recommendedName>
        <fullName evidence="5">Secreted protein</fullName>
    </recommendedName>
</protein>
<evidence type="ECO:0008006" key="5">
    <source>
        <dbReference type="Google" id="ProtNLM"/>
    </source>
</evidence>